<feature type="binding site" evidence="6">
    <location>
        <begin position="184"/>
        <end position="189"/>
    </location>
    <ligand>
        <name>NAD(+)</name>
        <dbReference type="ChEBI" id="CHEBI:57540"/>
    </ligand>
</feature>
<proteinExistence type="inferred from homology"/>
<dbReference type="EC" id="2.7.1.23" evidence="6"/>
<comment type="function">
    <text evidence="6">Involved in the regulation of the intracellular balance of NAD and NADP, and is a key enzyme in the biosynthesis of NADP. Catalyzes specifically the phosphorylation on 2'-hydroxyl of the adenosine moiety of NAD to yield NADP.</text>
</comment>
<dbReference type="InterPro" id="IPR017437">
    <property type="entry name" value="ATP-NAD_kinase_PpnK-typ_C"/>
</dbReference>
<dbReference type="SUPFAM" id="SSF111331">
    <property type="entry name" value="NAD kinase/diacylglycerol kinase-like"/>
    <property type="match status" value="1"/>
</dbReference>
<comment type="caution">
    <text evidence="6">Lacks conserved residue(s) required for the propagation of feature annotation.</text>
</comment>
<reference evidence="7 8" key="1">
    <citation type="submission" date="2018-03" db="EMBL/GenBank/DDBJ databases">
        <title>Phenotypic and genomic properties of Cyclonatronum proteinivorum gen. nov., sp. nov., a haloalkaliphilic bacteroidete from soda lakes possessing Na+-translocating rhodopsin.</title>
        <authorList>
            <person name="Toshchakov S.V."/>
            <person name="Korzhenkov A."/>
            <person name="Samarov N.I."/>
            <person name="Kublanov I.V."/>
            <person name="Muntyan M.S."/>
            <person name="Sorokin D.Y."/>
        </authorList>
    </citation>
    <scope>NUCLEOTIDE SEQUENCE [LARGE SCALE GENOMIC DNA]</scope>
    <source>
        <strain evidence="7 8">Omega</strain>
    </source>
</reference>
<dbReference type="GO" id="GO:0051287">
    <property type="term" value="F:NAD binding"/>
    <property type="evidence" value="ECO:0007669"/>
    <property type="project" value="UniProtKB-ARBA"/>
</dbReference>
<keyword evidence="6" id="KW-0547">Nucleotide-binding</keyword>
<evidence type="ECO:0000256" key="3">
    <source>
        <dbReference type="ARBA" id="ARBA00022857"/>
    </source>
</evidence>
<dbReference type="HAMAP" id="MF_00361">
    <property type="entry name" value="NAD_kinase"/>
    <property type="match status" value="1"/>
</dbReference>
<evidence type="ECO:0000256" key="1">
    <source>
        <dbReference type="ARBA" id="ARBA00022679"/>
    </source>
</evidence>
<evidence type="ECO:0000256" key="5">
    <source>
        <dbReference type="ARBA" id="ARBA00047925"/>
    </source>
</evidence>
<feature type="binding site" evidence="6">
    <location>
        <begin position="72"/>
        <end position="73"/>
    </location>
    <ligand>
        <name>NAD(+)</name>
        <dbReference type="ChEBI" id="CHEBI:57540"/>
    </ligand>
</feature>
<dbReference type="GO" id="GO:0005524">
    <property type="term" value="F:ATP binding"/>
    <property type="evidence" value="ECO:0007669"/>
    <property type="project" value="UniProtKB-KW"/>
</dbReference>
<gene>
    <name evidence="6" type="primary">nadK</name>
    <name evidence="7" type="ORF">CYPRO_0072</name>
</gene>
<feature type="binding site" evidence="6">
    <location>
        <begin position="143"/>
        <end position="144"/>
    </location>
    <ligand>
        <name>NAD(+)</name>
        <dbReference type="ChEBI" id="CHEBI:57540"/>
    </ligand>
</feature>
<feature type="binding site" evidence="6">
    <location>
        <position position="173"/>
    </location>
    <ligand>
        <name>NAD(+)</name>
        <dbReference type="ChEBI" id="CHEBI:57540"/>
    </ligand>
</feature>
<keyword evidence="8" id="KW-1185">Reference proteome</keyword>
<organism evidence="7 8">
    <name type="scientific">Cyclonatronum proteinivorum</name>
    <dbReference type="NCBI Taxonomy" id="1457365"/>
    <lineage>
        <taxon>Bacteria</taxon>
        <taxon>Pseudomonadati</taxon>
        <taxon>Balneolota</taxon>
        <taxon>Balneolia</taxon>
        <taxon>Balneolales</taxon>
        <taxon>Cyclonatronaceae</taxon>
        <taxon>Cyclonatronum</taxon>
    </lineage>
</organism>
<protein>
    <recommendedName>
        <fullName evidence="6">NAD kinase</fullName>
        <ecNumber evidence="6">2.7.1.23</ecNumber>
    </recommendedName>
    <alternativeName>
        <fullName evidence="6">ATP-dependent NAD kinase</fullName>
    </alternativeName>
</protein>
<comment type="similarity">
    <text evidence="6">Belongs to the NAD kinase family.</text>
</comment>
<dbReference type="GO" id="GO:0005737">
    <property type="term" value="C:cytoplasm"/>
    <property type="evidence" value="ECO:0007669"/>
    <property type="project" value="UniProtKB-SubCell"/>
</dbReference>
<dbReference type="GO" id="GO:0006741">
    <property type="term" value="P:NADP+ biosynthetic process"/>
    <property type="evidence" value="ECO:0007669"/>
    <property type="project" value="UniProtKB-UniRule"/>
</dbReference>
<evidence type="ECO:0000256" key="4">
    <source>
        <dbReference type="ARBA" id="ARBA00023027"/>
    </source>
</evidence>
<comment type="catalytic activity">
    <reaction evidence="5 6">
        <text>NAD(+) + ATP = ADP + NADP(+) + H(+)</text>
        <dbReference type="Rhea" id="RHEA:18629"/>
        <dbReference type="ChEBI" id="CHEBI:15378"/>
        <dbReference type="ChEBI" id="CHEBI:30616"/>
        <dbReference type="ChEBI" id="CHEBI:57540"/>
        <dbReference type="ChEBI" id="CHEBI:58349"/>
        <dbReference type="ChEBI" id="CHEBI:456216"/>
        <dbReference type="EC" id="2.7.1.23"/>
    </reaction>
</comment>
<sequence>MNISLIVNADIPERCVATRQIQDILTGQRQQVLLHEALINRLEVSASPYVQSFATEQEAVAQSDVVISVGGDGTMLHTARLTAETGKPILGINVGKLGFLADTQLPQAEEAIRQLIGGQWETESRFTLKARAAGSTEDFFALNEFLFTRQSAVSMITLEVFFGDQKVNKYWADGLIVATPTGSTAYNLSAGGPILLPEVPVMVITPVCPHALTTRSLVMPANRSIRIRAVPPEQQILFSNDGKICNLTENQPLDIQIERSEFDVRLVKLPGRNYFETLREKLMWGMDLRD</sequence>
<keyword evidence="3 6" id="KW-0521">NADP</keyword>
<dbReference type="GO" id="GO:0019674">
    <property type="term" value="P:NAD+ metabolic process"/>
    <property type="evidence" value="ECO:0007669"/>
    <property type="project" value="InterPro"/>
</dbReference>
<feature type="active site" description="Proton acceptor" evidence="6">
    <location>
        <position position="72"/>
    </location>
</feature>
<dbReference type="PANTHER" id="PTHR20275:SF0">
    <property type="entry name" value="NAD KINASE"/>
    <property type="match status" value="1"/>
</dbReference>
<evidence type="ECO:0000313" key="8">
    <source>
        <dbReference type="Proteomes" id="UP000254808"/>
    </source>
</evidence>
<keyword evidence="4 6" id="KW-0520">NAD</keyword>
<dbReference type="InterPro" id="IPR002504">
    <property type="entry name" value="NADK"/>
</dbReference>
<dbReference type="GO" id="GO:0046872">
    <property type="term" value="F:metal ion binding"/>
    <property type="evidence" value="ECO:0007669"/>
    <property type="project" value="UniProtKB-UniRule"/>
</dbReference>
<dbReference type="Proteomes" id="UP000254808">
    <property type="component" value="Chromosome"/>
</dbReference>
<accession>A0A345UFV9</accession>
<keyword evidence="1 6" id="KW-0808">Transferase</keyword>
<evidence type="ECO:0000256" key="2">
    <source>
        <dbReference type="ARBA" id="ARBA00022777"/>
    </source>
</evidence>
<dbReference type="GO" id="GO:0003951">
    <property type="term" value="F:NAD+ kinase activity"/>
    <property type="evidence" value="ECO:0007669"/>
    <property type="project" value="UniProtKB-UniRule"/>
</dbReference>
<evidence type="ECO:0000313" key="7">
    <source>
        <dbReference type="EMBL" id="AXI99360.1"/>
    </source>
</evidence>
<dbReference type="InterPro" id="IPR017438">
    <property type="entry name" value="ATP-NAD_kinase_N"/>
</dbReference>
<dbReference type="Pfam" id="PF20143">
    <property type="entry name" value="NAD_kinase_C"/>
    <property type="match status" value="1"/>
</dbReference>
<dbReference type="Gene3D" id="2.60.200.30">
    <property type="entry name" value="Probable inorganic polyphosphate/atp-NAD kinase, domain 2"/>
    <property type="match status" value="1"/>
</dbReference>
<dbReference type="OrthoDB" id="9774737at2"/>
<feature type="binding site" evidence="6">
    <location>
        <position position="77"/>
    </location>
    <ligand>
        <name>NAD(+)</name>
        <dbReference type="ChEBI" id="CHEBI:57540"/>
    </ligand>
</feature>
<dbReference type="AlphaFoldDB" id="A0A345UFV9"/>
<keyword evidence="6" id="KW-0067">ATP-binding</keyword>
<dbReference type="RefSeq" id="WP_114982603.1">
    <property type="nucleotide sequence ID" value="NZ_CP027806.1"/>
</dbReference>
<keyword evidence="2 6" id="KW-0418">Kinase</keyword>
<dbReference type="Gene3D" id="3.40.50.10330">
    <property type="entry name" value="Probable inorganic polyphosphate/atp-NAD kinase, domain 1"/>
    <property type="match status" value="1"/>
</dbReference>
<dbReference type="EMBL" id="CP027806">
    <property type="protein sequence ID" value="AXI99360.1"/>
    <property type="molecule type" value="Genomic_DNA"/>
</dbReference>
<dbReference type="InterPro" id="IPR016064">
    <property type="entry name" value="NAD/diacylglycerol_kinase_sf"/>
</dbReference>
<keyword evidence="6" id="KW-0963">Cytoplasm</keyword>
<evidence type="ECO:0000256" key="6">
    <source>
        <dbReference type="HAMAP-Rule" id="MF_00361"/>
    </source>
</evidence>
<dbReference type="Pfam" id="PF01513">
    <property type="entry name" value="NAD_kinase"/>
    <property type="match status" value="1"/>
</dbReference>
<comment type="subcellular location">
    <subcellularLocation>
        <location evidence="6">Cytoplasm</location>
    </subcellularLocation>
</comment>
<name>A0A345UFV9_9BACT</name>
<dbReference type="KEGG" id="cprv:CYPRO_0072"/>
<comment type="cofactor">
    <cofactor evidence="6">
        <name>a divalent metal cation</name>
        <dbReference type="ChEBI" id="CHEBI:60240"/>
    </cofactor>
</comment>
<dbReference type="PANTHER" id="PTHR20275">
    <property type="entry name" value="NAD KINASE"/>
    <property type="match status" value="1"/>
</dbReference>